<evidence type="ECO:0000313" key="2">
    <source>
        <dbReference type="Proteomes" id="UP000815325"/>
    </source>
</evidence>
<reference evidence="1" key="1">
    <citation type="submission" date="2017-08" db="EMBL/GenBank/DDBJ databases">
        <authorList>
            <person name="Polle J.E."/>
            <person name="Barry K."/>
            <person name="Cushman J."/>
            <person name="Schmutz J."/>
            <person name="Tran D."/>
            <person name="Hathwaick L.T."/>
            <person name="Yim W.C."/>
            <person name="Jenkins J."/>
            <person name="Mckie-Krisberg Z.M."/>
            <person name="Prochnik S."/>
            <person name="Lindquist E."/>
            <person name="Dockter R.B."/>
            <person name="Adam C."/>
            <person name="Molina H."/>
            <person name="Bunkerborg J."/>
            <person name="Jin E."/>
            <person name="Buchheim M."/>
            <person name="Magnuson J."/>
        </authorList>
    </citation>
    <scope>NUCLEOTIDE SEQUENCE</scope>
    <source>
        <strain evidence="1">CCAP 19/18</strain>
    </source>
</reference>
<dbReference type="Proteomes" id="UP000815325">
    <property type="component" value="Unassembled WGS sequence"/>
</dbReference>
<accession>A0ABQ7GKU1</accession>
<name>A0ABQ7GKU1_DUNSA</name>
<sequence>MPCAAKTFLYWQGHASDVVCRQKKVMQADRFLIPWMSRQAPSVTDATICPRMVQDGTPSKTAMEDG</sequence>
<evidence type="ECO:0000313" key="1">
    <source>
        <dbReference type="EMBL" id="KAF5835229.1"/>
    </source>
</evidence>
<gene>
    <name evidence="1" type="ORF">DUNSADRAFT_7718</name>
</gene>
<comment type="caution">
    <text evidence="1">The sequence shown here is derived from an EMBL/GenBank/DDBJ whole genome shotgun (WGS) entry which is preliminary data.</text>
</comment>
<dbReference type="EMBL" id="MU069716">
    <property type="protein sequence ID" value="KAF5835229.1"/>
    <property type="molecule type" value="Genomic_DNA"/>
</dbReference>
<keyword evidence="2" id="KW-1185">Reference proteome</keyword>
<organism evidence="1 2">
    <name type="scientific">Dunaliella salina</name>
    <name type="common">Green alga</name>
    <name type="synonym">Protococcus salinus</name>
    <dbReference type="NCBI Taxonomy" id="3046"/>
    <lineage>
        <taxon>Eukaryota</taxon>
        <taxon>Viridiplantae</taxon>
        <taxon>Chlorophyta</taxon>
        <taxon>core chlorophytes</taxon>
        <taxon>Chlorophyceae</taxon>
        <taxon>CS clade</taxon>
        <taxon>Chlamydomonadales</taxon>
        <taxon>Dunaliellaceae</taxon>
        <taxon>Dunaliella</taxon>
    </lineage>
</organism>
<protein>
    <submittedName>
        <fullName evidence="1">Uncharacterized protein</fullName>
    </submittedName>
</protein>
<proteinExistence type="predicted"/>